<feature type="transmembrane region" description="Helical" evidence="7">
    <location>
        <begin position="36"/>
        <end position="54"/>
    </location>
</feature>
<dbReference type="Pfam" id="PF00999">
    <property type="entry name" value="Na_H_Exchanger"/>
    <property type="match status" value="1"/>
</dbReference>
<organism evidence="9 10">
    <name type="scientific">Nonomuraea antimicrobica</name>
    <dbReference type="NCBI Taxonomy" id="561173"/>
    <lineage>
        <taxon>Bacteria</taxon>
        <taxon>Bacillati</taxon>
        <taxon>Actinomycetota</taxon>
        <taxon>Actinomycetes</taxon>
        <taxon>Streptosporangiales</taxon>
        <taxon>Streptosporangiaceae</taxon>
        <taxon>Nonomuraea</taxon>
    </lineage>
</organism>
<dbReference type="EMBL" id="BAAAZP010000077">
    <property type="protein sequence ID" value="GAA3671991.1"/>
    <property type="molecule type" value="Genomic_DNA"/>
</dbReference>
<keyword evidence="6 7" id="KW-0472">Membrane</keyword>
<feature type="transmembrane region" description="Helical" evidence="7">
    <location>
        <begin position="289"/>
        <end position="308"/>
    </location>
</feature>
<evidence type="ECO:0000313" key="9">
    <source>
        <dbReference type="EMBL" id="GAA3671991.1"/>
    </source>
</evidence>
<accession>A0ABP7BZ11</accession>
<keyword evidence="10" id="KW-1185">Reference proteome</keyword>
<evidence type="ECO:0000256" key="4">
    <source>
        <dbReference type="ARBA" id="ARBA00022989"/>
    </source>
</evidence>
<dbReference type="InterPro" id="IPR038770">
    <property type="entry name" value="Na+/solute_symporter_sf"/>
</dbReference>
<evidence type="ECO:0000256" key="5">
    <source>
        <dbReference type="ARBA" id="ARBA00023065"/>
    </source>
</evidence>
<feature type="transmembrane region" description="Helical" evidence="7">
    <location>
        <begin position="199"/>
        <end position="221"/>
    </location>
</feature>
<feature type="transmembrane region" description="Helical" evidence="7">
    <location>
        <begin position="380"/>
        <end position="403"/>
    </location>
</feature>
<feature type="transmembrane region" description="Helical" evidence="7">
    <location>
        <begin position="233"/>
        <end position="252"/>
    </location>
</feature>
<evidence type="ECO:0000256" key="1">
    <source>
        <dbReference type="ARBA" id="ARBA00004141"/>
    </source>
</evidence>
<feature type="transmembrane region" description="Helical" evidence="7">
    <location>
        <begin position="66"/>
        <end position="86"/>
    </location>
</feature>
<proteinExistence type="predicted"/>
<name>A0ABP7BZ11_9ACTN</name>
<gene>
    <name evidence="9" type="ORF">GCM10022224_040190</name>
</gene>
<keyword evidence="4 7" id="KW-1133">Transmembrane helix</keyword>
<dbReference type="Gene3D" id="1.20.1530.20">
    <property type="match status" value="1"/>
</dbReference>
<feature type="transmembrane region" description="Helical" evidence="7">
    <location>
        <begin position="98"/>
        <end position="123"/>
    </location>
</feature>
<evidence type="ECO:0000256" key="6">
    <source>
        <dbReference type="ARBA" id="ARBA00023136"/>
    </source>
</evidence>
<dbReference type="Proteomes" id="UP001500902">
    <property type="component" value="Unassembled WGS sequence"/>
</dbReference>
<evidence type="ECO:0000256" key="2">
    <source>
        <dbReference type="ARBA" id="ARBA00022448"/>
    </source>
</evidence>
<evidence type="ECO:0000256" key="7">
    <source>
        <dbReference type="SAM" id="Phobius"/>
    </source>
</evidence>
<feature type="transmembrane region" description="Helical" evidence="7">
    <location>
        <begin position="135"/>
        <end position="158"/>
    </location>
</feature>
<feature type="transmembrane region" description="Helical" evidence="7">
    <location>
        <begin position="314"/>
        <end position="339"/>
    </location>
</feature>
<dbReference type="RefSeq" id="WP_344879793.1">
    <property type="nucleotide sequence ID" value="NZ_BAAAZP010000077.1"/>
</dbReference>
<keyword evidence="5" id="KW-0406">Ion transport</keyword>
<comment type="subcellular location">
    <subcellularLocation>
        <location evidence="1">Membrane</location>
        <topology evidence="1">Multi-pass membrane protein</topology>
    </subcellularLocation>
</comment>
<feature type="domain" description="Cation/H+ exchanger transmembrane" evidence="8">
    <location>
        <begin position="16"/>
        <end position="400"/>
    </location>
</feature>
<dbReference type="PANTHER" id="PTHR32468">
    <property type="entry name" value="CATION/H + ANTIPORTER"/>
    <property type="match status" value="1"/>
</dbReference>
<feature type="transmembrane region" description="Helical" evidence="7">
    <location>
        <begin position="258"/>
        <end position="277"/>
    </location>
</feature>
<feature type="transmembrane region" description="Helical" evidence="7">
    <location>
        <begin position="6"/>
        <end position="24"/>
    </location>
</feature>
<dbReference type="InterPro" id="IPR050794">
    <property type="entry name" value="CPA2_transporter"/>
</dbReference>
<dbReference type="PANTHER" id="PTHR32468:SF0">
    <property type="entry name" value="K(+)_H(+) ANTIPORTER 1"/>
    <property type="match status" value="1"/>
</dbReference>
<keyword evidence="3 7" id="KW-0812">Transmembrane</keyword>
<dbReference type="InterPro" id="IPR006153">
    <property type="entry name" value="Cation/H_exchanger_TM"/>
</dbReference>
<evidence type="ECO:0000313" key="10">
    <source>
        <dbReference type="Proteomes" id="UP001500902"/>
    </source>
</evidence>
<reference evidence="10" key="1">
    <citation type="journal article" date="2019" name="Int. J. Syst. Evol. Microbiol.">
        <title>The Global Catalogue of Microorganisms (GCM) 10K type strain sequencing project: providing services to taxonomists for standard genome sequencing and annotation.</title>
        <authorList>
            <consortium name="The Broad Institute Genomics Platform"/>
            <consortium name="The Broad Institute Genome Sequencing Center for Infectious Disease"/>
            <person name="Wu L."/>
            <person name="Ma J."/>
        </authorList>
    </citation>
    <scope>NUCLEOTIDE SEQUENCE [LARGE SCALE GENOMIC DNA]</scope>
    <source>
        <strain evidence="10">JCM 16904</strain>
    </source>
</reference>
<feature type="transmembrane region" description="Helical" evidence="7">
    <location>
        <begin position="170"/>
        <end position="193"/>
    </location>
</feature>
<evidence type="ECO:0000256" key="3">
    <source>
        <dbReference type="ARBA" id="ARBA00022692"/>
    </source>
</evidence>
<comment type="caution">
    <text evidence="9">The sequence shown here is derived from an EMBL/GenBank/DDBJ whole genome shotgun (WGS) entry which is preliminary data.</text>
</comment>
<protein>
    <submittedName>
        <fullName evidence="9">Cation:proton antiporter</fullName>
    </submittedName>
</protein>
<evidence type="ECO:0000259" key="8">
    <source>
        <dbReference type="Pfam" id="PF00999"/>
    </source>
</evidence>
<keyword evidence="2" id="KW-0813">Transport</keyword>
<sequence>MTVGHAVVVLGAVLLAAYGGRAAARRLGQPPVVGEIAVGLLLGLALLTAPGPLARDVVLPGQVMDLVHLVGQAGLALFIVGVAHELRLDREALRDRAVGWVTVGALVPSALAGALLGGVVLWTGRSELRGDAPPAAFILLMTIALAVSAVPVLARILVDRGLSATRTGRLAITAAVAVDAVAWLLLAVVAGIVKGGAGGVVVAAGIVVVGLTVALLVRRLLTAPRVLAGCARAPRSVGVVIAGCALGAAAAAESWGLTAVFGAFVVGLAIPTGPEGARWGLPAGMVSRVGGWLMPVFLVQTGLTMWTASASVPLPVVLVTAVAATVLAVLAKIGGGYVLARRGGEPRVTAVRLGVLLNTRGLTEIAVLQAGYSLGVLTPVLYLALVVMALTTTAMTGPLLSLIDRPGRVPVPALRVSASERSASW</sequence>